<reference evidence="6 7" key="1">
    <citation type="submission" date="2018-04" db="EMBL/GenBank/DDBJ databases">
        <title>Methylobacterium sp. PR1016A genome.</title>
        <authorList>
            <person name="Park W."/>
        </authorList>
    </citation>
    <scope>NUCLEOTIDE SEQUENCE [LARGE SCALE GENOMIC DNA]</scope>
    <source>
        <strain evidence="6 7">PR1016A</strain>
    </source>
</reference>
<proteinExistence type="predicted"/>
<keyword evidence="2" id="KW-0274">FAD</keyword>
<dbReference type="PRINTS" id="PR00420">
    <property type="entry name" value="RNGMNOXGNASE"/>
</dbReference>
<dbReference type="Pfam" id="PF01494">
    <property type="entry name" value="FAD_binding_3"/>
    <property type="match status" value="1"/>
</dbReference>
<dbReference type="EMBL" id="CP028843">
    <property type="protein sequence ID" value="AWB23343.1"/>
    <property type="molecule type" value="Genomic_DNA"/>
</dbReference>
<dbReference type="GO" id="GO:0071949">
    <property type="term" value="F:FAD binding"/>
    <property type="evidence" value="ECO:0007669"/>
    <property type="project" value="InterPro"/>
</dbReference>
<evidence type="ECO:0000256" key="3">
    <source>
        <dbReference type="ARBA" id="ARBA00023002"/>
    </source>
</evidence>
<sequence>MGQGSFHVTIIGAGLGGLCLGQALRRRGIAFDIHERDPALTARPQGYRIRIDRVGREALAACLPSNLAALFHQTCAAAGSPGRFLDPQLAPVRGRSVATWHDAAADRFEAEGDLSVHRVTLREILLTGLEDRVRFGHAFARCEPDPGGGLCVQFVDGGAVRTDLLVAADGAGSAVRRQTLTDAEPADTGAVCLYGRVTANAGVTRARALLAGPAVIFADGFAAILDPMTFRPPPVGTAAAGITPVGDYLYAAFIGPRGTIGFGEVLPPPGSALLAERLHALVRAWHPDLRSLLGPTEPASLAVLPIRSAAAIDPGAWPRDVTFLGDAIHVMSPAGGLGANTALADAAHLASRLGEAASGEAALSEALATYADDLHRRAAAAVRASADAAAALFTSAPTLLTTV</sequence>
<keyword evidence="1" id="KW-0285">Flavoprotein</keyword>
<evidence type="ECO:0000256" key="4">
    <source>
        <dbReference type="ARBA" id="ARBA00023033"/>
    </source>
</evidence>
<gene>
    <name evidence="6" type="ORF">DA075_22590</name>
</gene>
<dbReference type="SUPFAM" id="SSF51905">
    <property type="entry name" value="FAD/NAD(P)-binding domain"/>
    <property type="match status" value="1"/>
</dbReference>
<evidence type="ECO:0000313" key="6">
    <source>
        <dbReference type="EMBL" id="AWB23343.1"/>
    </source>
</evidence>
<dbReference type="Proteomes" id="UP000244755">
    <property type="component" value="Chromosome 1"/>
</dbReference>
<evidence type="ECO:0000256" key="2">
    <source>
        <dbReference type="ARBA" id="ARBA00022827"/>
    </source>
</evidence>
<dbReference type="Gene3D" id="3.50.50.60">
    <property type="entry name" value="FAD/NAD(P)-binding domain"/>
    <property type="match status" value="1"/>
</dbReference>
<dbReference type="KEGG" id="mee:DA075_22590"/>
<evidence type="ECO:0000259" key="5">
    <source>
        <dbReference type="Pfam" id="PF01494"/>
    </source>
</evidence>
<dbReference type="PANTHER" id="PTHR47178">
    <property type="entry name" value="MONOOXYGENASE, FAD-BINDING"/>
    <property type="match status" value="1"/>
</dbReference>
<keyword evidence="3" id="KW-0560">Oxidoreductase</keyword>
<dbReference type="InterPro" id="IPR036188">
    <property type="entry name" value="FAD/NAD-bd_sf"/>
</dbReference>
<dbReference type="GO" id="GO:0004497">
    <property type="term" value="F:monooxygenase activity"/>
    <property type="evidence" value="ECO:0007669"/>
    <property type="project" value="UniProtKB-KW"/>
</dbReference>
<protein>
    <submittedName>
        <fullName evidence="6">Monooxygenase</fullName>
    </submittedName>
</protein>
<evidence type="ECO:0000313" key="7">
    <source>
        <dbReference type="Proteomes" id="UP000244755"/>
    </source>
</evidence>
<keyword evidence="7" id="KW-1185">Reference proteome</keyword>
<feature type="domain" description="FAD-binding" evidence="5">
    <location>
        <begin position="322"/>
        <end position="384"/>
    </location>
</feature>
<evidence type="ECO:0000256" key="1">
    <source>
        <dbReference type="ARBA" id="ARBA00022630"/>
    </source>
</evidence>
<name>A0A2R4WP93_9HYPH</name>
<dbReference type="InterPro" id="IPR002938">
    <property type="entry name" value="FAD-bd"/>
</dbReference>
<dbReference type="AlphaFoldDB" id="A0A2R4WP93"/>
<keyword evidence="4 6" id="KW-0503">Monooxygenase</keyword>
<organism evidence="6 7">
    <name type="scientific">Methylobacterium currus</name>
    <dbReference type="NCBI Taxonomy" id="2051553"/>
    <lineage>
        <taxon>Bacteria</taxon>
        <taxon>Pseudomonadati</taxon>
        <taxon>Pseudomonadota</taxon>
        <taxon>Alphaproteobacteria</taxon>
        <taxon>Hyphomicrobiales</taxon>
        <taxon>Methylobacteriaceae</taxon>
        <taxon>Methylobacterium</taxon>
    </lineage>
</organism>
<accession>A0A2R4WP93</accession>
<dbReference type="PANTHER" id="PTHR47178:SF5">
    <property type="entry name" value="FAD-BINDING DOMAIN-CONTAINING PROTEIN"/>
    <property type="match status" value="1"/>
</dbReference>